<dbReference type="InterPro" id="IPR006311">
    <property type="entry name" value="TAT_signal"/>
</dbReference>
<organism evidence="3 4">
    <name type="scientific">Streptomyces polychromogenes</name>
    <dbReference type="NCBI Taxonomy" id="67342"/>
    <lineage>
        <taxon>Bacteria</taxon>
        <taxon>Bacillati</taxon>
        <taxon>Actinomycetota</taxon>
        <taxon>Actinomycetes</taxon>
        <taxon>Kitasatosporales</taxon>
        <taxon>Streptomycetaceae</taxon>
        <taxon>Streptomyces</taxon>
    </lineage>
</organism>
<sequence length="412" mass="41717">MTPTRIPARRPGLPGAAALGAVLGLALPLCLLSRAAAEPLPQAPAVPAVKAFDGDEPLPSADRVRAYCAAHPGGCRFTIDPLASGSYYTAVKSFGNAVVNCTRDPVTVTRQIALRTSSSDNLGGEITGKIAVEGQITASGEVTAGVTAKGSGEFTTPNKQQGPTATVGAEAGVNGSGKVGGSVGVKGAFEAAFKRTYQRTWVTEQTETTTYNTTVRPGEALAFGASAAMQRIAGTLTTGTGLKAGGIVVDGPSTVNNSTFMADTFPVPASVCDRTGAKGKSDVEINAEAARQIAERQEKNRAAAEGATKGIKAVGDRIAQCPPGSATCMEKLSGKGEREENGIKGMAETITSFRPEPSDNAADASSTVCRNHPASLPGGAAEQGQAPFPASQVCSLLGSEAASTAPRKGNAP</sequence>
<evidence type="ECO:0000313" key="3">
    <source>
        <dbReference type="EMBL" id="GAA0299935.1"/>
    </source>
</evidence>
<keyword evidence="1" id="KW-0175">Coiled coil</keyword>
<name>A0ABN0VH73_9ACTN</name>
<dbReference type="Proteomes" id="UP001501867">
    <property type="component" value="Unassembled WGS sequence"/>
</dbReference>
<feature type="coiled-coil region" evidence="1">
    <location>
        <begin position="280"/>
        <end position="307"/>
    </location>
</feature>
<keyword evidence="4" id="KW-1185">Reference proteome</keyword>
<evidence type="ECO:0000256" key="1">
    <source>
        <dbReference type="SAM" id="Coils"/>
    </source>
</evidence>
<dbReference type="RefSeq" id="WP_344161926.1">
    <property type="nucleotide sequence ID" value="NZ_BAAABV010000021.1"/>
</dbReference>
<evidence type="ECO:0000313" key="4">
    <source>
        <dbReference type="Proteomes" id="UP001501867"/>
    </source>
</evidence>
<dbReference type="PROSITE" id="PS51318">
    <property type="entry name" value="TAT"/>
    <property type="match status" value="1"/>
</dbReference>
<dbReference type="EMBL" id="BAAABV010000021">
    <property type="protein sequence ID" value="GAA0299935.1"/>
    <property type="molecule type" value="Genomic_DNA"/>
</dbReference>
<comment type="caution">
    <text evidence="3">The sequence shown here is derived from an EMBL/GenBank/DDBJ whole genome shotgun (WGS) entry which is preliminary data.</text>
</comment>
<proteinExistence type="predicted"/>
<evidence type="ECO:0000256" key="2">
    <source>
        <dbReference type="SAM" id="MobiDB-lite"/>
    </source>
</evidence>
<feature type="region of interest" description="Disordered" evidence="2">
    <location>
        <begin position="353"/>
        <end position="387"/>
    </location>
</feature>
<gene>
    <name evidence="3" type="ORF">GCM10010302_43130</name>
</gene>
<reference evidence="3 4" key="1">
    <citation type="journal article" date="2019" name="Int. J. Syst. Evol. Microbiol.">
        <title>The Global Catalogue of Microorganisms (GCM) 10K type strain sequencing project: providing services to taxonomists for standard genome sequencing and annotation.</title>
        <authorList>
            <consortium name="The Broad Institute Genomics Platform"/>
            <consortium name="The Broad Institute Genome Sequencing Center for Infectious Disease"/>
            <person name="Wu L."/>
            <person name="Ma J."/>
        </authorList>
    </citation>
    <scope>NUCLEOTIDE SEQUENCE [LARGE SCALE GENOMIC DNA]</scope>
    <source>
        <strain evidence="3 4">JCM 4505</strain>
    </source>
</reference>
<accession>A0ABN0VH73</accession>
<protein>
    <submittedName>
        <fullName evidence="3">Uncharacterized protein</fullName>
    </submittedName>
</protein>